<name>A0ACC0BW51_CATRO</name>
<proteinExistence type="predicted"/>
<keyword evidence="2" id="KW-1185">Reference proteome</keyword>
<gene>
    <name evidence="1" type="ORF">M9H77_07768</name>
</gene>
<evidence type="ECO:0000313" key="2">
    <source>
        <dbReference type="Proteomes" id="UP001060085"/>
    </source>
</evidence>
<dbReference type="Proteomes" id="UP001060085">
    <property type="component" value="Linkage Group LG02"/>
</dbReference>
<reference evidence="2" key="1">
    <citation type="journal article" date="2023" name="Nat. Plants">
        <title>Single-cell RNA sequencing provides a high-resolution roadmap for understanding the multicellular compartmentation of specialized metabolism.</title>
        <authorList>
            <person name="Sun S."/>
            <person name="Shen X."/>
            <person name="Li Y."/>
            <person name="Li Y."/>
            <person name="Wang S."/>
            <person name="Li R."/>
            <person name="Zhang H."/>
            <person name="Shen G."/>
            <person name="Guo B."/>
            <person name="Wei J."/>
            <person name="Xu J."/>
            <person name="St-Pierre B."/>
            <person name="Chen S."/>
            <person name="Sun C."/>
        </authorList>
    </citation>
    <scope>NUCLEOTIDE SEQUENCE [LARGE SCALE GENOMIC DNA]</scope>
</reference>
<organism evidence="1 2">
    <name type="scientific">Catharanthus roseus</name>
    <name type="common">Madagascar periwinkle</name>
    <name type="synonym">Vinca rosea</name>
    <dbReference type="NCBI Taxonomy" id="4058"/>
    <lineage>
        <taxon>Eukaryota</taxon>
        <taxon>Viridiplantae</taxon>
        <taxon>Streptophyta</taxon>
        <taxon>Embryophyta</taxon>
        <taxon>Tracheophyta</taxon>
        <taxon>Spermatophyta</taxon>
        <taxon>Magnoliopsida</taxon>
        <taxon>eudicotyledons</taxon>
        <taxon>Gunneridae</taxon>
        <taxon>Pentapetalae</taxon>
        <taxon>asterids</taxon>
        <taxon>lamiids</taxon>
        <taxon>Gentianales</taxon>
        <taxon>Apocynaceae</taxon>
        <taxon>Rauvolfioideae</taxon>
        <taxon>Vinceae</taxon>
        <taxon>Catharanthinae</taxon>
        <taxon>Catharanthus</taxon>
    </lineage>
</organism>
<evidence type="ECO:0000313" key="1">
    <source>
        <dbReference type="EMBL" id="KAI5676818.1"/>
    </source>
</evidence>
<dbReference type="EMBL" id="CM044702">
    <property type="protein sequence ID" value="KAI5676818.1"/>
    <property type="molecule type" value="Genomic_DNA"/>
</dbReference>
<sequence length="248" mass="26987">MKMNKRSNGSPMMKRKRKRKSFNQSLILKRRMKSAPASASILPGMSAALTIVSTPPASLNRFPQLSYSSLTPISTPSLSSATGTSSRPVPSISARPLLAPVQGIVDSHILILPTADRAQMLSRRSKRWRRRTFYRGMVARGPASTPAGLGHPLTRENGRGICKIRVVHPAASTKEIVGRHAIRQTLVKSAGGSNKDHIYGFGSRFFAINTERQGGSISSSSVSSVSSPTAHDARIKREKRLWGYTQQA</sequence>
<accession>A0ACC0BW51</accession>
<protein>
    <submittedName>
        <fullName evidence="1">Uncharacterized protein</fullName>
    </submittedName>
</protein>
<comment type="caution">
    <text evidence="1">The sequence shown here is derived from an EMBL/GenBank/DDBJ whole genome shotgun (WGS) entry which is preliminary data.</text>
</comment>